<dbReference type="PROSITE" id="PS50927">
    <property type="entry name" value="BULB_LECTIN"/>
    <property type="match status" value="1"/>
</dbReference>
<proteinExistence type="inferred from homology"/>
<dbReference type="STRING" id="57577.A0A2K3PNI2"/>
<keyword evidence="2 9" id="KW-0808">Transferase</keyword>
<evidence type="ECO:0000256" key="3">
    <source>
        <dbReference type="ARBA" id="ARBA00022729"/>
    </source>
</evidence>
<gene>
    <name evidence="14" type="ORF">L195_g013579</name>
</gene>
<dbReference type="CDD" id="cd01098">
    <property type="entry name" value="PAN_AP_plant"/>
    <property type="match status" value="1"/>
</dbReference>
<dbReference type="InterPro" id="IPR000858">
    <property type="entry name" value="S_locus_glycoprot_dom"/>
</dbReference>
<reference evidence="14 15" key="1">
    <citation type="journal article" date="2014" name="Am. J. Bot.">
        <title>Genome assembly and annotation for red clover (Trifolium pratense; Fabaceae).</title>
        <authorList>
            <person name="Istvanek J."/>
            <person name="Jaros M."/>
            <person name="Krenek A."/>
            <person name="Repkova J."/>
        </authorList>
    </citation>
    <scope>NUCLEOTIDE SEQUENCE [LARGE SCALE GENOMIC DNA]</scope>
    <source>
        <strain evidence="15">cv. Tatra</strain>
        <tissue evidence="14">Young leaves</tissue>
    </source>
</reference>
<evidence type="ECO:0000256" key="5">
    <source>
        <dbReference type="ARBA" id="ARBA00022777"/>
    </source>
</evidence>
<keyword evidence="1 9" id="KW-0723">Serine/threonine-protein kinase</keyword>
<dbReference type="Gene3D" id="1.10.510.10">
    <property type="entry name" value="Transferase(Phosphotransferase) domain 1"/>
    <property type="match status" value="1"/>
</dbReference>
<keyword evidence="8" id="KW-0325">Glycoprotein</keyword>
<comment type="caution">
    <text evidence="14">The sequence shown here is derived from an EMBL/GenBank/DDBJ whole genome shotgun (WGS) entry which is preliminary data.</text>
</comment>
<dbReference type="Proteomes" id="UP000236291">
    <property type="component" value="Unassembled WGS sequence"/>
</dbReference>
<dbReference type="PANTHER" id="PTHR32444:SF198">
    <property type="entry name" value="BULB-TYPE LECTIN DOMAIN-CONTAINING PROTEIN"/>
    <property type="match status" value="1"/>
</dbReference>
<dbReference type="SMART" id="SM00473">
    <property type="entry name" value="PAN_AP"/>
    <property type="match status" value="1"/>
</dbReference>
<dbReference type="GO" id="GO:0048544">
    <property type="term" value="P:recognition of pollen"/>
    <property type="evidence" value="ECO:0007669"/>
    <property type="project" value="InterPro"/>
</dbReference>
<keyword evidence="3" id="KW-0732">Signal</keyword>
<comment type="catalytic activity">
    <reaction evidence="9">
        <text>L-seryl-[protein] + ATP = O-phospho-L-seryl-[protein] + ADP + H(+)</text>
        <dbReference type="Rhea" id="RHEA:17989"/>
        <dbReference type="Rhea" id="RHEA-COMP:9863"/>
        <dbReference type="Rhea" id="RHEA-COMP:11604"/>
        <dbReference type="ChEBI" id="CHEBI:15378"/>
        <dbReference type="ChEBI" id="CHEBI:29999"/>
        <dbReference type="ChEBI" id="CHEBI:30616"/>
        <dbReference type="ChEBI" id="CHEBI:83421"/>
        <dbReference type="ChEBI" id="CHEBI:456216"/>
        <dbReference type="EC" id="2.7.11.1"/>
    </reaction>
</comment>
<evidence type="ECO:0000259" key="13">
    <source>
        <dbReference type="PROSITE" id="PS50948"/>
    </source>
</evidence>
<dbReference type="Pfam" id="PF08276">
    <property type="entry name" value="PAN_2"/>
    <property type="match status" value="1"/>
</dbReference>
<dbReference type="EMBL" id="ASHM01008860">
    <property type="protein sequence ID" value="PNY16852.1"/>
    <property type="molecule type" value="Genomic_DNA"/>
</dbReference>
<dbReference type="InterPro" id="IPR036426">
    <property type="entry name" value="Bulb-type_lectin_dom_sf"/>
</dbReference>
<dbReference type="SUPFAM" id="SSF51110">
    <property type="entry name" value="alpha-D-mannose-specific plant lectins"/>
    <property type="match status" value="1"/>
</dbReference>
<dbReference type="FunFam" id="3.30.200.20:FF:000145">
    <property type="entry name" value="receptor-like serine/threonine-protein kinase SD1-8"/>
    <property type="match status" value="1"/>
</dbReference>
<evidence type="ECO:0000256" key="6">
    <source>
        <dbReference type="ARBA" id="ARBA00022840"/>
    </source>
</evidence>
<dbReference type="PANTHER" id="PTHR32444">
    <property type="entry name" value="BULB-TYPE LECTIN DOMAIN-CONTAINING PROTEIN"/>
    <property type="match status" value="1"/>
</dbReference>
<keyword evidence="6 9" id="KW-0067">ATP-binding</keyword>
<comment type="similarity">
    <text evidence="9">Belongs to the protein kinase superfamily. Ser/Thr protein kinase family.</text>
</comment>
<evidence type="ECO:0000256" key="9">
    <source>
        <dbReference type="PIRNR" id="PIRNR000641"/>
    </source>
</evidence>
<evidence type="ECO:0000313" key="15">
    <source>
        <dbReference type="Proteomes" id="UP000236291"/>
    </source>
</evidence>
<dbReference type="EC" id="2.7.11.1" evidence="9"/>
<dbReference type="FunFam" id="2.90.10.10:FF:000001">
    <property type="entry name" value="G-type lectin S-receptor-like serine/threonine-protein kinase"/>
    <property type="match status" value="1"/>
</dbReference>
<dbReference type="PIRSF" id="PIRSF000641">
    <property type="entry name" value="SRK"/>
    <property type="match status" value="1"/>
</dbReference>
<dbReference type="InterPro" id="IPR001480">
    <property type="entry name" value="Bulb-type_lectin_dom"/>
</dbReference>
<evidence type="ECO:0000256" key="2">
    <source>
        <dbReference type="ARBA" id="ARBA00022679"/>
    </source>
</evidence>
<keyword evidence="4 9" id="KW-0547">Nucleotide-binding</keyword>
<protein>
    <recommendedName>
        <fullName evidence="9">Receptor-like serine/threonine-protein kinase</fullName>
        <ecNumber evidence="9">2.7.11.1</ecNumber>
    </recommendedName>
</protein>
<reference evidence="14 15" key="2">
    <citation type="journal article" date="2017" name="Front. Plant Sci.">
        <title>Gene Classification and Mining of Molecular Markers Useful in Red Clover (Trifolium pratense) Breeding.</title>
        <authorList>
            <person name="Istvanek J."/>
            <person name="Dluhosova J."/>
            <person name="Dluhos P."/>
            <person name="Patkova L."/>
            <person name="Nedelnik J."/>
            <person name="Repkova J."/>
        </authorList>
    </citation>
    <scope>NUCLEOTIDE SEQUENCE [LARGE SCALE GENOMIC DNA]</scope>
    <source>
        <strain evidence="15">cv. Tatra</strain>
        <tissue evidence="14">Young leaves</tissue>
    </source>
</reference>
<feature type="transmembrane region" description="Helical" evidence="10">
    <location>
        <begin position="6"/>
        <end position="27"/>
    </location>
</feature>
<evidence type="ECO:0000259" key="12">
    <source>
        <dbReference type="PROSITE" id="PS50927"/>
    </source>
</evidence>
<dbReference type="PROSITE" id="PS50948">
    <property type="entry name" value="PAN"/>
    <property type="match status" value="1"/>
</dbReference>
<accession>A0A2K3PNI2</accession>
<feature type="domain" description="Apple" evidence="13">
    <location>
        <begin position="339"/>
        <end position="422"/>
    </location>
</feature>
<dbReference type="SMART" id="SM00108">
    <property type="entry name" value="B_lectin"/>
    <property type="match status" value="1"/>
</dbReference>
<evidence type="ECO:0000256" key="10">
    <source>
        <dbReference type="SAM" id="Phobius"/>
    </source>
</evidence>
<sequence>MDLSKYAYVFSILFILCCYLLHVSIGIDTITSSQFIKDPETLISKDGNFTLGFFSPTNSTNRYVGIWWKTESTIIRVLNRNQPLNDSNGTVTISEDGNLVVLNGQKQPIWSSNVFHITSVTTSQFSDYGNIVLSERTTGKILWQSVQQSSDTLLPSMKLSINKRTGKSVKLESWKSPSDPSIGNFSCSIVERQSTFEVFIWNETQPYWRSGPWNGGVFTGIQTMTVAYFYGFKGGDDGEGNINIYFTIQNDDEFLIYRLNSQGILDEIMWDDEKKEMNVSWTSHDSECNVYGICGAFTSCNSLISPMCSCLRGFEPRNIQEWNRNNWTGGCVRGRPLQCQRVNNKTTSRKEDGFMKLQMVKVPDFAEGLAVKPDRCRNLCLKNCSCVAYSHDAVIGCMSWTRNLVDIQQLQRGGLDLYVRVAYAELDRGRNKTIIIISTMIIGPIVIFICAYILWRRSNHPANSSYNIIGEMSQVKLQELLLFDFEKLATATNNFHLSNKLGQGGFGPVYKGKLQDGQEIAVKRLSRASGQGLEEFMNEVVVICKLQHRNLVRLIGCCVEGDEKMLMYEYMPNKSLDAFIFDFGMARIFGGGEDQANTNRIVGTYGYMSPEYAMQGLFSEKSDVFSFGVLILEIVIGRRNSSFYDNEHALSLLGFVWLQWREDNILSLIDQGIYDPSHHNYFSRCIHIGLLCAQELAVDRPTMAAVILMLNSEAGLLPPPTKPAFIPRENVLNSKWPEECQNICSNNNVTITDIYGR</sequence>
<feature type="domain" description="Bulb-type lectin" evidence="12">
    <location>
        <begin position="27"/>
        <end position="146"/>
    </location>
</feature>
<feature type="transmembrane region" description="Helical" evidence="10">
    <location>
        <begin position="434"/>
        <end position="455"/>
    </location>
</feature>
<dbReference type="Pfam" id="PF07714">
    <property type="entry name" value="PK_Tyr_Ser-Thr"/>
    <property type="match status" value="1"/>
</dbReference>
<keyword evidence="10" id="KW-0472">Membrane</keyword>
<feature type="domain" description="Protein kinase" evidence="11">
    <location>
        <begin position="495"/>
        <end position="757"/>
    </location>
</feature>
<dbReference type="InterPro" id="IPR011009">
    <property type="entry name" value="Kinase-like_dom_sf"/>
</dbReference>
<evidence type="ECO:0000259" key="11">
    <source>
        <dbReference type="PROSITE" id="PS50011"/>
    </source>
</evidence>
<dbReference type="InterPro" id="IPR000719">
    <property type="entry name" value="Prot_kinase_dom"/>
</dbReference>
<dbReference type="SUPFAM" id="SSF56112">
    <property type="entry name" value="Protein kinase-like (PK-like)"/>
    <property type="match status" value="1"/>
</dbReference>
<dbReference type="Pfam" id="PF00954">
    <property type="entry name" value="S_locus_glycop"/>
    <property type="match status" value="1"/>
</dbReference>
<keyword evidence="14" id="KW-0430">Lectin</keyword>
<dbReference type="AlphaFoldDB" id="A0A2K3PNI2"/>
<keyword evidence="5 9" id="KW-0418">Kinase</keyword>
<evidence type="ECO:0000256" key="7">
    <source>
        <dbReference type="ARBA" id="ARBA00023157"/>
    </source>
</evidence>
<keyword evidence="14" id="KW-0675">Receptor</keyword>
<dbReference type="Gene3D" id="3.30.200.20">
    <property type="entry name" value="Phosphorylase Kinase, domain 1"/>
    <property type="match status" value="1"/>
</dbReference>
<evidence type="ECO:0000313" key="14">
    <source>
        <dbReference type="EMBL" id="PNY16852.1"/>
    </source>
</evidence>
<dbReference type="ExpressionAtlas" id="A0A2K3PNI2">
    <property type="expression patterns" value="baseline"/>
</dbReference>
<dbReference type="Gene3D" id="2.90.10.10">
    <property type="entry name" value="Bulb-type lectin domain"/>
    <property type="match status" value="1"/>
</dbReference>
<dbReference type="CDD" id="cd00028">
    <property type="entry name" value="B_lectin"/>
    <property type="match status" value="1"/>
</dbReference>
<dbReference type="PROSITE" id="PS50011">
    <property type="entry name" value="PROTEIN_KINASE_DOM"/>
    <property type="match status" value="1"/>
</dbReference>
<dbReference type="GO" id="GO:0106310">
    <property type="term" value="F:protein serine kinase activity"/>
    <property type="evidence" value="ECO:0007669"/>
    <property type="project" value="RHEA"/>
</dbReference>
<evidence type="ECO:0000256" key="4">
    <source>
        <dbReference type="ARBA" id="ARBA00022741"/>
    </source>
</evidence>
<dbReference type="InterPro" id="IPR003609">
    <property type="entry name" value="Pan_app"/>
</dbReference>
<dbReference type="InterPro" id="IPR024171">
    <property type="entry name" value="SRK-like_kinase"/>
</dbReference>
<dbReference type="GO" id="GO:0004674">
    <property type="term" value="F:protein serine/threonine kinase activity"/>
    <property type="evidence" value="ECO:0007669"/>
    <property type="project" value="UniProtKB-KW"/>
</dbReference>
<name>A0A2K3PNI2_TRIPR</name>
<keyword evidence="10" id="KW-1133">Transmembrane helix</keyword>
<comment type="catalytic activity">
    <reaction evidence="9">
        <text>L-threonyl-[protein] + ATP = O-phospho-L-threonyl-[protein] + ADP + H(+)</text>
        <dbReference type="Rhea" id="RHEA:46608"/>
        <dbReference type="Rhea" id="RHEA-COMP:11060"/>
        <dbReference type="Rhea" id="RHEA-COMP:11605"/>
        <dbReference type="ChEBI" id="CHEBI:15378"/>
        <dbReference type="ChEBI" id="CHEBI:30013"/>
        <dbReference type="ChEBI" id="CHEBI:30616"/>
        <dbReference type="ChEBI" id="CHEBI:61977"/>
        <dbReference type="ChEBI" id="CHEBI:456216"/>
        <dbReference type="EC" id="2.7.11.1"/>
    </reaction>
</comment>
<evidence type="ECO:0000256" key="1">
    <source>
        <dbReference type="ARBA" id="ARBA00022527"/>
    </source>
</evidence>
<dbReference type="GO" id="GO:0030246">
    <property type="term" value="F:carbohydrate binding"/>
    <property type="evidence" value="ECO:0007669"/>
    <property type="project" value="UniProtKB-KW"/>
</dbReference>
<dbReference type="GO" id="GO:0005524">
    <property type="term" value="F:ATP binding"/>
    <property type="evidence" value="ECO:0007669"/>
    <property type="project" value="UniProtKB-KW"/>
</dbReference>
<keyword evidence="10" id="KW-0812">Transmembrane</keyword>
<keyword evidence="7" id="KW-1015">Disulfide bond</keyword>
<dbReference type="InterPro" id="IPR001245">
    <property type="entry name" value="Ser-Thr/Tyr_kinase_cat_dom"/>
</dbReference>
<organism evidence="14 15">
    <name type="scientific">Trifolium pratense</name>
    <name type="common">Red clover</name>
    <dbReference type="NCBI Taxonomy" id="57577"/>
    <lineage>
        <taxon>Eukaryota</taxon>
        <taxon>Viridiplantae</taxon>
        <taxon>Streptophyta</taxon>
        <taxon>Embryophyta</taxon>
        <taxon>Tracheophyta</taxon>
        <taxon>Spermatophyta</taxon>
        <taxon>Magnoliopsida</taxon>
        <taxon>eudicotyledons</taxon>
        <taxon>Gunneridae</taxon>
        <taxon>Pentapetalae</taxon>
        <taxon>rosids</taxon>
        <taxon>fabids</taxon>
        <taxon>Fabales</taxon>
        <taxon>Fabaceae</taxon>
        <taxon>Papilionoideae</taxon>
        <taxon>50 kb inversion clade</taxon>
        <taxon>NPAAA clade</taxon>
        <taxon>Hologalegina</taxon>
        <taxon>IRL clade</taxon>
        <taxon>Trifolieae</taxon>
        <taxon>Trifolium</taxon>
    </lineage>
</organism>
<evidence type="ECO:0000256" key="8">
    <source>
        <dbReference type="ARBA" id="ARBA00023180"/>
    </source>
</evidence>
<dbReference type="Pfam" id="PF01453">
    <property type="entry name" value="B_lectin"/>
    <property type="match status" value="1"/>
</dbReference>